<proteinExistence type="predicted"/>
<gene>
    <name evidence="1" type="ORF">DCAR_002009</name>
</gene>
<organism evidence="1">
    <name type="scientific">Daucus carota subsp. sativus</name>
    <name type="common">Carrot</name>
    <dbReference type="NCBI Taxonomy" id="79200"/>
    <lineage>
        <taxon>Eukaryota</taxon>
        <taxon>Viridiplantae</taxon>
        <taxon>Streptophyta</taxon>
        <taxon>Embryophyta</taxon>
        <taxon>Tracheophyta</taxon>
        <taxon>Spermatophyta</taxon>
        <taxon>Magnoliopsida</taxon>
        <taxon>eudicotyledons</taxon>
        <taxon>Gunneridae</taxon>
        <taxon>Pentapetalae</taxon>
        <taxon>asterids</taxon>
        <taxon>campanulids</taxon>
        <taxon>Apiales</taxon>
        <taxon>Apiaceae</taxon>
        <taxon>Apioideae</taxon>
        <taxon>Scandiceae</taxon>
        <taxon>Daucinae</taxon>
        <taxon>Daucus</taxon>
        <taxon>Daucus sect. Daucus</taxon>
    </lineage>
</organism>
<protein>
    <submittedName>
        <fullName evidence="1">Uncharacterized protein</fullName>
    </submittedName>
</protein>
<dbReference type="EMBL" id="LNRQ01000001">
    <property type="protein sequence ID" value="KZN09353.1"/>
    <property type="molecule type" value="Genomic_DNA"/>
</dbReference>
<dbReference type="Gramene" id="KZN09353">
    <property type="protein sequence ID" value="KZN09353"/>
    <property type="gene ID" value="DCAR_002009"/>
</dbReference>
<sequence>MWRWMRKGSLNEWKPLFRRSMEKAEEIYVSNWFDILVVRGGLAVTIAASTARHRKNKKNS</sequence>
<comment type="caution">
    <text evidence="1">The sequence shown here is derived from an EMBL/GenBank/DDBJ whole genome shotgun (WGS) entry which is preliminary data.</text>
</comment>
<name>A0A162B2Y4_DAUCS</name>
<accession>A0A162B2Y4</accession>
<dbReference type="AlphaFoldDB" id="A0A162B2Y4"/>
<evidence type="ECO:0000313" key="1">
    <source>
        <dbReference type="EMBL" id="KZN09353.1"/>
    </source>
</evidence>
<reference evidence="1" key="1">
    <citation type="journal article" date="2016" name="Nat. Genet.">
        <title>A high-quality carrot genome assembly provides new insights into carotenoid accumulation and asterid genome evolution.</title>
        <authorList>
            <person name="Iorizzo M."/>
            <person name="Ellison S."/>
            <person name="Senalik D."/>
            <person name="Zeng P."/>
            <person name="Satapoomin P."/>
            <person name="Huang J."/>
            <person name="Bowman M."/>
            <person name="Iovene M."/>
            <person name="Sanseverino W."/>
            <person name="Cavagnaro P."/>
            <person name="Yildiz M."/>
            <person name="Macko-Podgorni A."/>
            <person name="Moranska E."/>
            <person name="Grzebelus E."/>
            <person name="Grzebelus D."/>
            <person name="Ashrafi H."/>
            <person name="Zheng Z."/>
            <person name="Cheng S."/>
            <person name="Spooner D."/>
            <person name="Van Deynze A."/>
            <person name="Simon P."/>
        </authorList>
    </citation>
    <scope>NUCLEOTIDE SEQUENCE [LARGE SCALE GENOMIC DNA]</scope>
    <source>
        <tissue evidence="1">Leaf</tissue>
    </source>
</reference>